<dbReference type="PANTHER" id="PTHR11604:SF0">
    <property type="entry name" value="PROFILIN"/>
    <property type="match status" value="1"/>
</dbReference>
<dbReference type="InterPro" id="IPR048278">
    <property type="entry name" value="PFN"/>
</dbReference>
<evidence type="ECO:0000256" key="7">
    <source>
        <dbReference type="RuleBase" id="RU003909"/>
    </source>
</evidence>
<keyword evidence="5 6" id="KW-0206">Cytoskeleton</keyword>
<dbReference type="EMBL" id="JAZGUE010000004">
    <property type="protein sequence ID" value="KAL2267577.1"/>
    <property type="molecule type" value="Genomic_DNA"/>
</dbReference>
<evidence type="ECO:0000313" key="8">
    <source>
        <dbReference type="EMBL" id="KAL2267577.1"/>
    </source>
</evidence>
<dbReference type="CDD" id="cd00148">
    <property type="entry name" value="PROF"/>
    <property type="match status" value="1"/>
</dbReference>
<name>A0ABR4DB44_9PEZI</name>
<sequence length="135" mass="14456">MSWQAYVDSSLLGTGHIDKAAIVSGDGDSTWAASPGFTLSADELSNIVAILKDINNPESRAVENARTDGIHVAGERYVAFRIEDQHIYGRKGKTGVCIVKTKQSIIIGHYDENIQAASATATVEALADYLIKAGY</sequence>
<evidence type="ECO:0000256" key="1">
    <source>
        <dbReference type="ARBA" id="ARBA00004245"/>
    </source>
</evidence>
<dbReference type="PANTHER" id="PTHR11604">
    <property type="entry name" value="PROFILIN"/>
    <property type="match status" value="1"/>
</dbReference>
<dbReference type="InterPro" id="IPR027310">
    <property type="entry name" value="Profilin_CS"/>
</dbReference>
<reference evidence="8 9" key="1">
    <citation type="journal article" date="2024" name="Commun. Biol.">
        <title>Comparative genomic analysis of thermophilic fungi reveals convergent evolutionary adaptations and gene losses.</title>
        <authorList>
            <person name="Steindorff A.S."/>
            <person name="Aguilar-Pontes M.V."/>
            <person name="Robinson A.J."/>
            <person name="Andreopoulos B."/>
            <person name="LaButti K."/>
            <person name="Kuo A."/>
            <person name="Mondo S."/>
            <person name="Riley R."/>
            <person name="Otillar R."/>
            <person name="Haridas S."/>
            <person name="Lipzen A."/>
            <person name="Grimwood J."/>
            <person name="Schmutz J."/>
            <person name="Clum A."/>
            <person name="Reid I.D."/>
            <person name="Moisan M.C."/>
            <person name="Butler G."/>
            <person name="Nguyen T.T.M."/>
            <person name="Dewar K."/>
            <person name="Conant G."/>
            <person name="Drula E."/>
            <person name="Henrissat B."/>
            <person name="Hansel C."/>
            <person name="Singer S."/>
            <person name="Hutchinson M.I."/>
            <person name="de Vries R.P."/>
            <person name="Natvig D.O."/>
            <person name="Powell A.J."/>
            <person name="Tsang A."/>
            <person name="Grigoriev I.V."/>
        </authorList>
    </citation>
    <scope>NUCLEOTIDE SEQUENCE [LARGE SCALE GENOMIC DNA]</scope>
    <source>
        <strain evidence="8 9">ATCC 22073</strain>
    </source>
</reference>
<dbReference type="Pfam" id="PF00235">
    <property type="entry name" value="Profilin"/>
    <property type="match status" value="1"/>
</dbReference>
<dbReference type="PRINTS" id="PR01640">
    <property type="entry name" value="PROFILINPLNT"/>
</dbReference>
<evidence type="ECO:0000256" key="6">
    <source>
        <dbReference type="RuleBase" id="RU003908"/>
    </source>
</evidence>
<keyword evidence="4 7" id="KW-0009">Actin-binding</keyword>
<dbReference type="Gene3D" id="3.30.450.30">
    <property type="entry name" value="Dynein light chain 2a, cytoplasmic"/>
    <property type="match status" value="1"/>
</dbReference>
<accession>A0ABR4DB44</accession>
<comment type="function">
    <text evidence="6">Binds to actin and affects the structure of the cytoskeleton. At high concentrations, profilin prevents the polymerization of actin, whereas it enhances it at low concentrations.</text>
</comment>
<dbReference type="InterPro" id="IPR036140">
    <property type="entry name" value="PFN_sf"/>
</dbReference>
<dbReference type="PROSITE" id="PS00414">
    <property type="entry name" value="PROFILIN"/>
    <property type="match status" value="1"/>
</dbReference>
<proteinExistence type="inferred from homology"/>
<evidence type="ECO:0000256" key="4">
    <source>
        <dbReference type="ARBA" id="ARBA00023203"/>
    </source>
</evidence>
<comment type="similarity">
    <text evidence="2 7">Belongs to the profilin family.</text>
</comment>
<evidence type="ECO:0000256" key="5">
    <source>
        <dbReference type="ARBA" id="ARBA00023212"/>
    </source>
</evidence>
<comment type="caution">
    <text evidence="8">The sequence shown here is derived from an EMBL/GenBank/DDBJ whole genome shotgun (WGS) entry which is preliminary data.</text>
</comment>
<dbReference type="PRINTS" id="PR00392">
    <property type="entry name" value="PROFILIN"/>
</dbReference>
<comment type="subcellular location">
    <subcellularLocation>
        <location evidence="1">Cytoplasm</location>
        <location evidence="1">Cytoskeleton</location>
    </subcellularLocation>
</comment>
<keyword evidence="3" id="KW-0963">Cytoplasm</keyword>
<organism evidence="8 9">
    <name type="scientific">Remersonia thermophila</name>
    <dbReference type="NCBI Taxonomy" id="72144"/>
    <lineage>
        <taxon>Eukaryota</taxon>
        <taxon>Fungi</taxon>
        <taxon>Dikarya</taxon>
        <taxon>Ascomycota</taxon>
        <taxon>Pezizomycotina</taxon>
        <taxon>Sordariomycetes</taxon>
        <taxon>Sordariomycetidae</taxon>
        <taxon>Sordariales</taxon>
        <taxon>Sordariales incertae sedis</taxon>
        <taxon>Remersonia</taxon>
    </lineage>
</organism>
<comment type="subunit">
    <text evidence="6">Occurs in many kinds of cells as a complex with monomeric actin in a 1:1 ratio.</text>
</comment>
<dbReference type="RefSeq" id="XP_070866304.1">
    <property type="nucleotide sequence ID" value="XM_071011389.1"/>
</dbReference>
<dbReference type="SUPFAM" id="SSF55770">
    <property type="entry name" value="Profilin (actin-binding protein)"/>
    <property type="match status" value="1"/>
</dbReference>
<dbReference type="GeneID" id="98126033"/>
<keyword evidence="9" id="KW-1185">Reference proteome</keyword>
<evidence type="ECO:0000256" key="2">
    <source>
        <dbReference type="ARBA" id="ARBA00010058"/>
    </source>
</evidence>
<gene>
    <name evidence="8" type="ORF">VTJ83DRAFT_4854</name>
</gene>
<protein>
    <recommendedName>
        <fullName evidence="7">Profilin</fullName>
    </recommendedName>
</protein>
<evidence type="ECO:0000313" key="9">
    <source>
        <dbReference type="Proteomes" id="UP001600064"/>
    </source>
</evidence>
<dbReference type="InterPro" id="IPR005455">
    <property type="entry name" value="PFN_euk"/>
</dbReference>
<dbReference type="SMART" id="SM00392">
    <property type="entry name" value="PROF"/>
    <property type="match status" value="1"/>
</dbReference>
<evidence type="ECO:0000256" key="3">
    <source>
        <dbReference type="ARBA" id="ARBA00022490"/>
    </source>
</evidence>
<dbReference type="Proteomes" id="UP001600064">
    <property type="component" value="Unassembled WGS sequence"/>
</dbReference>